<dbReference type="InterPro" id="IPR045455">
    <property type="entry name" value="NrS-1_pol-like_helicase"/>
</dbReference>
<evidence type="ECO:0000313" key="3">
    <source>
        <dbReference type="EMBL" id="CTP90088.1"/>
    </source>
</evidence>
<reference evidence="3 4" key="1">
    <citation type="submission" date="2015-07" db="EMBL/GenBank/DDBJ databases">
        <authorList>
            <person name="Noorani M."/>
        </authorList>
    </citation>
    <scope>NUCLEOTIDE SEQUENCE [LARGE SCALE GENOMIC DNA]</scope>
    <source>
        <strain evidence="3">LMG728</strain>
    </source>
</reference>
<dbReference type="AlphaFoldDB" id="A0A0K2ZWR0"/>
<sequence length="814" mass="90872">MAAKENARVQGGRKVTSGETELSKAHGINDAAGLSVRKPSFDVDGLIRAGLTLIPLHRWDARDARGRDRGKTPRDGAWTARDYDSREVLEQARRDGLNVGVRLPPTWMVLDVDPRNFGGKDDPDNAAGRDPLAELARDARLDLSACPHTVTGSGGHHYWFRKPADVQVLDSLEDYPGVEFKSHGRQVVAPGSVHPNGRRYEWDDLAPFPEEAPQVPDTLLRLIRRPTRAHGEAAGFGELTPEMLAETLEQLDPEEFQNHDRWRDLMMACHHATAGEARQEFIDWSTQDAKYQDDAWIIGRRWDSLHATAGRGGRPITARLLHKEVQAAGGEVARTDAADDFDAYEDPDELGRGVDDAALREPPRTTGIEAVIDELNEKHCVVMEGGKFRVFTEMFDPVLRRPFFQRSTKEDFQNLYLNQLVERSNEKPQPKAHFWLKNPRRRQYHGVVFDPSQEHDGWLNLWRGWAVQPKKGDWSLLRELILEVLVAGDRGHFEYVMDWMAHMVQRPAEVAEVALCFKGRKGTGKGTLGRALAALAGSHGLHISSPEHLVGRFNSHLQNCVCLFADEAFWAGDKAGESKLKQLVTEPTIAYEGKGRDAVMGKNLVHIVMASNSEWVVPAGLGDERRFAVFEVNDARRGDKPFFDALNRQLREGGLAAMLHDLLTRDIEGWAPRDNVPSSAALADQKIRGLDLEHEWWLSLLQSGERPSDDLEGVPADEVAGGPTAWGYEPARVLCSTLRDSYHAYAKDKRRSWKSDDSLGKFIAGMGVAREQVGTKRYRGKWCYVVPPIGQALHTMADALGVPVERLSGQGGRP</sequence>
<accession>A0A0K2ZWR0</accession>
<dbReference type="InterPro" id="IPR027417">
    <property type="entry name" value="P-loop_NTPase"/>
</dbReference>
<dbReference type="Pfam" id="PF08707">
    <property type="entry name" value="PriCT_2"/>
    <property type="match status" value="1"/>
</dbReference>
<organism evidence="3 4">
    <name type="scientific">Xanthomonas graminis pv. poae</name>
    <dbReference type="NCBI Taxonomy" id="227946"/>
    <lineage>
        <taxon>Bacteria</taxon>
        <taxon>Pseudomonadati</taxon>
        <taxon>Pseudomonadota</taxon>
        <taxon>Gammaproteobacteria</taxon>
        <taxon>Lysobacterales</taxon>
        <taxon>Lysobacteraceae</taxon>
        <taxon>Xanthomonas</taxon>
        <taxon>Xanthomonas translucens group</taxon>
        <taxon>Xanthomonas graminis</taxon>
    </lineage>
</organism>
<dbReference type="RefSeq" id="WP_053841302.1">
    <property type="nucleotide sequence ID" value="NZ_CP076250.1"/>
</dbReference>
<dbReference type="SMART" id="SM00943">
    <property type="entry name" value="Prim-Pol"/>
    <property type="match status" value="1"/>
</dbReference>
<dbReference type="Gene3D" id="3.40.50.300">
    <property type="entry name" value="P-loop containing nucleotide triphosphate hydrolases"/>
    <property type="match status" value="1"/>
</dbReference>
<dbReference type="Pfam" id="PF09250">
    <property type="entry name" value="Prim-Pol"/>
    <property type="match status" value="1"/>
</dbReference>
<feature type="domain" description="DNA primase/polymerase bifunctional N-terminal" evidence="2">
    <location>
        <begin position="43"/>
        <end position="219"/>
    </location>
</feature>
<dbReference type="SUPFAM" id="SSF52540">
    <property type="entry name" value="P-loop containing nucleoside triphosphate hydrolases"/>
    <property type="match status" value="1"/>
</dbReference>
<evidence type="ECO:0000313" key="4">
    <source>
        <dbReference type="Proteomes" id="UP000041247"/>
    </source>
</evidence>
<name>A0A0K2ZWR0_9XANT</name>
<dbReference type="GO" id="GO:0016817">
    <property type="term" value="F:hydrolase activity, acting on acid anhydrides"/>
    <property type="evidence" value="ECO:0007669"/>
    <property type="project" value="InterPro"/>
</dbReference>
<dbReference type="SUPFAM" id="SSF56747">
    <property type="entry name" value="Prim-pol domain"/>
    <property type="match status" value="1"/>
</dbReference>
<gene>
    <name evidence="3" type="primary">int</name>
    <name evidence="3" type="ORF">XTPLMG728_2445</name>
</gene>
<dbReference type="InterPro" id="IPR015330">
    <property type="entry name" value="DNA_primase/pol_bifunc_N"/>
</dbReference>
<dbReference type="InterPro" id="IPR014819">
    <property type="entry name" value="PriCT_2"/>
</dbReference>
<dbReference type="Proteomes" id="UP000041247">
    <property type="component" value="Unassembled WGS sequence"/>
</dbReference>
<proteinExistence type="predicted"/>
<feature type="region of interest" description="Disordered" evidence="1">
    <location>
        <begin position="1"/>
        <end position="24"/>
    </location>
</feature>
<dbReference type="CDD" id="cd04859">
    <property type="entry name" value="Prim_Pol"/>
    <property type="match status" value="1"/>
</dbReference>
<dbReference type="Pfam" id="PF19263">
    <property type="entry name" value="DUF5906"/>
    <property type="match status" value="1"/>
</dbReference>
<protein>
    <submittedName>
        <fullName evidence="3">Integrase</fullName>
    </submittedName>
</protein>
<dbReference type="EMBL" id="CXOK01000076">
    <property type="protein sequence ID" value="CTP90088.1"/>
    <property type="molecule type" value="Genomic_DNA"/>
</dbReference>
<evidence type="ECO:0000256" key="1">
    <source>
        <dbReference type="SAM" id="MobiDB-lite"/>
    </source>
</evidence>
<evidence type="ECO:0000259" key="2">
    <source>
        <dbReference type="SMART" id="SM00943"/>
    </source>
</evidence>